<reference evidence="1" key="1">
    <citation type="submission" date="1999-06" db="EMBL/GenBank/DDBJ databases">
        <title>Characterization of a novel 6'-N-aminoglycoside acetyltransferase gene aac(6')-IIc from the integron of a Chinese Pseudomonas aeruginosa clinical isolate.</title>
        <authorList>
            <person name="Roy D."/>
            <person name="Coulombe M."/>
            <person name="Perron K."/>
            <person name="Roy P.H."/>
        </authorList>
    </citation>
    <scope>NUCLEOTIDE SEQUENCE</scope>
    <source>
        <strain evidence="1">R545</strain>
    </source>
</reference>
<dbReference type="AlphaFoldDB" id="Q9S444"/>
<evidence type="ECO:0000313" key="1">
    <source>
        <dbReference type="EMBL" id="AAD46627.1"/>
    </source>
</evidence>
<dbReference type="EMBL" id="AF162771">
    <property type="protein sequence ID" value="AAD46627.1"/>
    <property type="molecule type" value="Genomic_DNA"/>
</dbReference>
<organism evidence="1">
    <name type="scientific">Pseudomonas aeruginosa</name>
    <dbReference type="NCBI Taxonomy" id="287"/>
    <lineage>
        <taxon>Bacteria</taxon>
        <taxon>Pseudomonadati</taxon>
        <taxon>Pseudomonadota</taxon>
        <taxon>Gammaproteobacteria</taxon>
        <taxon>Pseudomonadales</taxon>
        <taxon>Pseudomonadaceae</taxon>
        <taxon>Pseudomonas</taxon>
    </lineage>
</organism>
<name>Q9S444_PSEAI</name>
<sequence>MAAPSLPTGISACSHLPSHLSSA</sequence>
<proteinExistence type="predicted"/>
<protein>
    <submittedName>
        <fullName evidence="1">Uncharacterized protein</fullName>
    </submittedName>
</protein>
<accession>Q9S444</accession>